<evidence type="ECO:0000313" key="3">
    <source>
        <dbReference type="Proteomes" id="UP000230423"/>
    </source>
</evidence>
<feature type="non-terminal residue" evidence="2">
    <location>
        <position position="1"/>
    </location>
</feature>
<organism evidence="2 3">
    <name type="scientific">Teladorsagia circumcincta</name>
    <name type="common">Brown stomach worm</name>
    <name type="synonym">Ostertagia circumcincta</name>
    <dbReference type="NCBI Taxonomy" id="45464"/>
    <lineage>
        <taxon>Eukaryota</taxon>
        <taxon>Metazoa</taxon>
        <taxon>Ecdysozoa</taxon>
        <taxon>Nematoda</taxon>
        <taxon>Chromadorea</taxon>
        <taxon>Rhabditida</taxon>
        <taxon>Rhabditina</taxon>
        <taxon>Rhabditomorpha</taxon>
        <taxon>Strongyloidea</taxon>
        <taxon>Trichostrongylidae</taxon>
        <taxon>Teladorsagia</taxon>
    </lineage>
</organism>
<dbReference type="EMBL" id="KZ355096">
    <property type="protein sequence ID" value="PIO60618.1"/>
    <property type="molecule type" value="Genomic_DNA"/>
</dbReference>
<feature type="compositionally biased region" description="Polar residues" evidence="1">
    <location>
        <begin position="42"/>
        <end position="64"/>
    </location>
</feature>
<evidence type="ECO:0000313" key="2">
    <source>
        <dbReference type="EMBL" id="PIO60618.1"/>
    </source>
</evidence>
<keyword evidence="3" id="KW-1185">Reference proteome</keyword>
<reference evidence="2 3" key="1">
    <citation type="submission" date="2015-09" db="EMBL/GenBank/DDBJ databases">
        <title>Draft genome of the parasitic nematode Teladorsagia circumcincta isolate WARC Sus (inbred).</title>
        <authorList>
            <person name="Mitreva M."/>
        </authorList>
    </citation>
    <scope>NUCLEOTIDE SEQUENCE [LARGE SCALE GENOMIC DNA]</scope>
    <source>
        <strain evidence="2 3">S</strain>
    </source>
</reference>
<dbReference type="AlphaFoldDB" id="A0A2G9TRU9"/>
<dbReference type="Proteomes" id="UP000230423">
    <property type="component" value="Unassembled WGS sequence"/>
</dbReference>
<protein>
    <submittedName>
        <fullName evidence="2">Uncharacterized protein</fullName>
    </submittedName>
</protein>
<feature type="non-terminal residue" evidence="2">
    <location>
        <position position="64"/>
    </location>
</feature>
<evidence type="ECO:0000256" key="1">
    <source>
        <dbReference type="SAM" id="MobiDB-lite"/>
    </source>
</evidence>
<accession>A0A2G9TRU9</accession>
<feature type="region of interest" description="Disordered" evidence="1">
    <location>
        <begin position="40"/>
        <end position="64"/>
    </location>
</feature>
<name>A0A2G9TRU9_TELCI</name>
<gene>
    <name evidence="2" type="ORF">TELCIR_17880</name>
</gene>
<proteinExistence type="predicted"/>
<sequence length="64" mass="6960">SQRPTKTLDIDKSIEATSRTSKWRAGNGGRSVALRFGHDQPAGQTQCSTAGRQLSPSQSTFPWL</sequence>